<accession>A0A0L0F833</accession>
<dbReference type="Proteomes" id="UP000054560">
    <property type="component" value="Unassembled WGS sequence"/>
</dbReference>
<feature type="non-terminal residue" evidence="2">
    <location>
        <position position="84"/>
    </location>
</feature>
<evidence type="ECO:0000313" key="3">
    <source>
        <dbReference type="Proteomes" id="UP000054560"/>
    </source>
</evidence>
<dbReference type="InterPro" id="IPR013216">
    <property type="entry name" value="Methyltransf_11"/>
</dbReference>
<dbReference type="Gene3D" id="3.40.50.150">
    <property type="entry name" value="Vaccinia Virus protein VP39"/>
    <property type="match status" value="1"/>
</dbReference>
<evidence type="ECO:0000259" key="1">
    <source>
        <dbReference type="Pfam" id="PF08241"/>
    </source>
</evidence>
<dbReference type="STRING" id="667725.A0A0L0F833"/>
<feature type="domain" description="Methyltransferase type 11" evidence="1">
    <location>
        <begin position="54"/>
        <end position="84"/>
    </location>
</feature>
<protein>
    <recommendedName>
        <fullName evidence="1">Methyltransferase type 11 domain-containing protein</fullName>
    </recommendedName>
</protein>
<dbReference type="InterPro" id="IPR029063">
    <property type="entry name" value="SAM-dependent_MTases_sf"/>
</dbReference>
<dbReference type="SUPFAM" id="SSF53335">
    <property type="entry name" value="S-adenosyl-L-methionine-dependent methyltransferases"/>
    <property type="match status" value="1"/>
</dbReference>
<dbReference type="eggNOG" id="KOG1541">
    <property type="taxonomic scope" value="Eukaryota"/>
</dbReference>
<organism evidence="2 3">
    <name type="scientific">Sphaeroforma arctica JP610</name>
    <dbReference type="NCBI Taxonomy" id="667725"/>
    <lineage>
        <taxon>Eukaryota</taxon>
        <taxon>Ichthyosporea</taxon>
        <taxon>Ichthyophonida</taxon>
        <taxon>Sphaeroforma</taxon>
    </lineage>
</organism>
<keyword evidence="3" id="KW-1185">Reference proteome</keyword>
<dbReference type="PANTHER" id="PTHR12734:SF0">
    <property type="entry name" value="18S RRNA (GUANINE-N(7))-METHYLTRANSFERASE-RELATED"/>
    <property type="match status" value="1"/>
</dbReference>
<dbReference type="RefSeq" id="XP_014146784.1">
    <property type="nucleotide sequence ID" value="XM_014291309.1"/>
</dbReference>
<dbReference type="InterPro" id="IPR039769">
    <property type="entry name" value="Bud23-like"/>
</dbReference>
<gene>
    <name evidence="2" type="ORF">SARC_14557</name>
</gene>
<dbReference type="EMBL" id="KQ246373">
    <property type="protein sequence ID" value="KNC72882.1"/>
    <property type="molecule type" value="Genomic_DNA"/>
</dbReference>
<dbReference type="PANTHER" id="PTHR12734">
    <property type="entry name" value="METHYLTRANSFERASE-RELATED"/>
    <property type="match status" value="1"/>
</dbReference>
<reference evidence="2 3" key="1">
    <citation type="submission" date="2011-02" db="EMBL/GenBank/DDBJ databases">
        <title>The Genome Sequence of Sphaeroforma arctica JP610.</title>
        <authorList>
            <consortium name="The Broad Institute Genome Sequencing Platform"/>
            <person name="Russ C."/>
            <person name="Cuomo C."/>
            <person name="Young S.K."/>
            <person name="Zeng Q."/>
            <person name="Gargeya S."/>
            <person name="Alvarado L."/>
            <person name="Berlin A."/>
            <person name="Chapman S.B."/>
            <person name="Chen Z."/>
            <person name="Freedman E."/>
            <person name="Gellesch M."/>
            <person name="Goldberg J."/>
            <person name="Griggs A."/>
            <person name="Gujja S."/>
            <person name="Heilman E."/>
            <person name="Heiman D."/>
            <person name="Howarth C."/>
            <person name="Mehta T."/>
            <person name="Neiman D."/>
            <person name="Pearson M."/>
            <person name="Roberts A."/>
            <person name="Saif S."/>
            <person name="Shea T."/>
            <person name="Shenoy N."/>
            <person name="Sisk P."/>
            <person name="Stolte C."/>
            <person name="Sykes S."/>
            <person name="White J."/>
            <person name="Yandava C."/>
            <person name="Burger G."/>
            <person name="Gray M.W."/>
            <person name="Holland P.W.H."/>
            <person name="King N."/>
            <person name="Lang F.B.F."/>
            <person name="Roger A.J."/>
            <person name="Ruiz-Trillo I."/>
            <person name="Haas B."/>
            <person name="Nusbaum C."/>
            <person name="Birren B."/>
        </authorList>
    </citation>
    <scope>NUCLEOTIDE SEQUENCE [LARGE SCALE GENOMIC DNA]</scope>
    <source>
        <strain evidence="2 3">JP610</strain>
    </source>
</reference>
<dbReference type="GO" id="GO:0070476">
    <property type="term" value="P:rRNA (guanine-N7)-methylation"/>
    <property type="evidence" value="ECO:0007669"/>
    <property type="project" value="InterPro"/>
</dbReference>
<evidence type="ECO:0000313" key="2">
    <source>
        <dbReference type="EMBL" id="KNC72882.1"/>
    </source>
</evidence>
<dbReference type="AlphaFoldDB" id="A0A0L0F833"/>
<dbReference type="GO" id="GO:0005730">
    <property type="term" value="C:nucleolus"/>
    <property type="evidence" value="ECO:0007669"/>
    <property type="project" value="TreeGrafter"/>
</dbReference>
<dbReference type="Pfam" id="PF08241">
    <property type="entry name" value="Methyltransf_11"/>
    <property type="match status" value="1"/>
</dbReference>
<dbReference type="GO" id="GO:0016435">
    <property type="term" value="F:rRNA (guanine) methyltransferase activity"/>
    <property type="evidence" value="ECO:0007669"/>
    <property type="project" value="InterPro"/>
</dbReference>
<sequence length="84" mass="9323">MSRPEHQAPPELFYSATEAKKYAVNSRMQSIQTSMTQRALELLNLPQGIPSYLLDIGCGTGLSGEELTENGHFWVGMDISPHML</sequence>
<name>A0A0L0F833_9EUKA</name>
<dbReference type="OrthoDB" id="1718934at2759"/>
<proteinExistence type="predicted"/>
<dbReference type="GeneID" id="25915061"/>